<dbReference type="InterPro" id="IPR036388">
    <property type="entry name" value="WH-like_DNA-bd_sf"/>
</dbReference>
<keyword evidence="7" id="KW-1185">Reference proteome</keyword>
<evidence type="ECO:0000256" key="3">
    <source>
        <dbReference type="ARBA" id="ARBA00023125"/>
    </source>
</evidence>
<dbReference type="SUPFAM" id="SSF53850">
    <property type="entry name" value="Periplasmic binding protein-like II"/>
    <property type="match status" value="1"/>
</dbReference>
<name>A0ABW5DBS3_9HYPH</name>
<evidence type="ECO:0000256" key="4">
    <source>
        <dbReference type="ARBA" id="ARBA00023163"/>
    </source>
</evidence>
<evidence type="ECO:0000313" key="7">
    <source>
        <dbReference type="Proteomes" id="UP001597373"/>
    </source>
</evidence>
<dbReference type="PRINTS" id="PR00039">
    <property type="entry name" value="HTHLYSR"/>
</dbReference>
<keyword evidence="3" id="KW-0238">DNA-binding</keyword>
<dbReference type="InterPro" id="IPR000847">
    <property type="entry name" value="LysR_HTH_N"/>
</dbReference>
<keyword evidence="2" id="KW-0805">Transcription regulation</keyword>
<dbReference type="Gene3D" id="3.40.190.10">
    <property type="entry name" value="Periplasmic binding protein-like II"/>
    <property type="match status" value="2"/>
</dbReference>
<evidence type="ECO:0000313" key="6">
    <source>
        <dbReference type="EMBL" id="MFD2258176.1"/>
    </source>
</evidence>
<accession>A0ABW5DBS3</accession>
<dbReference type="EMBL" id="JBHUIR010000001">
    <property type="protein sequence ID" value="MFD2258176.1"/>
    <property type="molecule type" value="Genomic_DNA"/>
</dbReference>
<dbReference type="PANTHER" id="PTHR30419">
    <property type="entry name" value="HTH-TYPE TRANSCRIPTIONAL REGULATOR YBHD"/>
    <property type="match status" value="1"/>
</dbReference>
<dbReference type="Pfam" id="PF03466">
    <property type="entry name" value="LysR_substrate"/>
    <property type="match status" value="1"/>
</dbReference>
<dbReference type="InterPro" id="IPR050950">
    <property type="entry name" value="HTH-type_LysR_regulators"/>
</dbReference>
<protein>
    <submittedName>
        <fullName evidence="6">LysR family transcriptional regulator</fullName>
    </submittedName>
</protein>
<dbReference type="Pfam" id="PF00126">
    <property type="entry name" value="HTH_1"/>
    <property type="match status" value="1"/>
</dbReference>
<evidence type="ECO:0000256" key="2">
    <source>
        <dbReference type="ARBA" id="ARBA00023015"/>
    </source>
</evidence>
<reference evidence="7" key="1">
    <citation type="journal article" date="2019" name="Int. J. Syst. Evol. Microbiol.">
        <title>The Global Catalogue of Microorganisms (GCM) 10K type strain sequencing project: providing services to taxonomists for standard genome sequencing and annotation.</title>
        <authorList>
            <consortium name="The Broad Institute Genomics Platform"/>
            <consortium name="The Broad Institute Genome Sequencing Center for Infectious Disease"/>
            <person name="Wu L."/>
            <person name="Ma J."/>
        </authorList>
    </citation>
    <scope>NUCLEOTIDE SEQUENCE [LARGE SCALE GENOMIC DNA]</scope>
    <source>
        <strain evidence="7">KCTC 23707</strain>
    </source>
</reference>
<dbReference type="SUPFAM" id="SSF46785">
    <property type="entry name" value="Winged helix' DNA-binding domain"/>
    <property type="match status" value="1"/>
</dbReference>
<dbReference type="RefSeq" id="WP_345097572.1">
    <property type="nucleotide sequence ID" value="NZ_BAABGS010000002.1"/>
</dbReference>
<gene>
    <name evidence="6" type="ORF">ACFSMZ_00135</name>
</gene>
<feature type="domain" description="HTH lysR-type" evidence="5">
    <location>
        <begin position="3"/>
        <end position="60"/>
    </location>
</feature>
<dbReference type="InterPro" id="IPR005119">
    <property type="entry name" value="LysR_subst-bd"/>
</dbReference>
<dbReference type="InterPro" id="IPR036390">
    <property type="entry name" value="WH_DNA-bd_sf"/>
</dbReference>
<sequence>MGISFRQLEYFVTVAEAGSITRAAELLRVTPTAISLQIRALEDLVGAPLFSRHSRGIIPTAEGEGLFTEAKHILAMIDKLERSFTHRDRQARQICLGTPPAFSRIIGLEAIEGATAQLGINLSVVEGWTQELEQRLERRKLDCLIGWELPRSPELHVTPLIEDEFVFVCAPEMANGGDRIALREALRSPLLFYGRNSVSWRVSQEAALFAGIELPQDRHVESITVWRSMLCRGLGTSIVSMGAIKDEYLRGEVVVQKIADYAATRMIEVAVRIEHRSEPWAIAIAGFLKSLVADAQSRFPAPQVRVEQLT</sequence>
<comment type="caution">
    <text evidence="6">The sequence shown here is derived from an EMBL/GenBank/DDBJ whole genome shotgun (WGS) entry which is preliminary data.</text>
</comment>
<comment type="similarity">
    <text evidence="1">Belongs to the LysR transcriptional regulatory family.</text>
</comment>
<keyword evidence="4" id="KW-0804">Transcription</keyword>
<dbReference type="Gene3D" id="1.10.10.10">
    <property type="entry name" value="Winged helix-like DNA-binding domain superfamily/Winged helix DNA-binding domain"/>
    <property type="match status" value="1"/>
</dbReference>
<evidence type="ECO:0000259" key="5">
    <source>
        <dbReference type="PROSITE" id="PS50931"/>
    </source>
</evidence>
<organism evidence="6 7">
    <name type="scientific">Chelativorans composti</name>
    <dbReference type="NCBI Taxonomy" id="768533"/>
    <lineage>
        <taxon>Bacteria</taxon>
        <taxon>Pseudomonadati</taxon>
        <taxon>Pseudomonadota</taxon>
        <taxon>Alphaproteobacteria</taxon>
        <taxon>Hyphomicrobiales</taxon>
        <taxon>Phyllobacteriaceae</taxon>
        <taxon>Chelativorans</taxon>
    </lineage>
</organism>
<dbReference type="Proteomes" id="UP001597373">
    <property type="component" value="Unassembled WGS sequence"/>
</dbReference>
<dbReference type="PROSITE" id="PS50931">
    <property type="entry name" value="HTH_LYSR"/>
    <property type="match status" value="1"/>
</dbReference>
<proteinExistence type="inferred from homology"/>
<evidence type="ECO:0000256" key="1">
    <source>
        <dbReference type="ARBA" id="ARBA00009437"/>
    </source>
</evidence>